<dbReference type="PANTHER" id="PTHR13408:SF4">
    <property type="entry name" value="RNA POLYMERASE III RPC4"/>
    <property type="match status" value="1"/>
</dbReference>
<dbReference type="Pfam" id="PF05132">
    <property type="entry name" value="RNA_pol_Rpc4"/>
    <property type="match status" value="1"/>
</dbReference>
<feature type="region of interest" description="Disordered" evidence="1">
    <location>
        <begin position="15"/>
        <end position="46"/>
    </location>
</feature>
<dbReference type="EMBL" id="CP133620">
    <property type="protein sequence ID" value="WMV44401.1"/>
    <property type="molecule type" value="Genomic_DNA"/>
</dbReference>
<name>A0AAF0ZM93_SOLVR</name>
<protein>
    <submittedName>
        <fullName evidence="2">Uncharacterized protein</fullName>
    </submittedName>
</protein>
<gene>
    <name evidence="2" type="ORF">MTR67_037786</name>
</gene>
<dbReference type="GO" id="GO:0042797">
    <property type="term" value="P:tRNA transcription by RNA polymerase III"/>
    <property type="evidence" value="ECO:0007669"/>
    <property type="project" value="TreeGrafter"/>
</dbReference>
<dbReference type="Proteomes" id="UP001234989">
    <property type="component" value="Chromosome 9"/>
</dbReference>
<dbReference type="GO" id="GO:0005666">
    <property type="term" value="C:RNA polymerase III complex"/>
    <property type="evidence" value="ECO:0007669"/>
    <property type="project" value="InterPro"/>
</dbReference>
<keyword evidence="3" id="KW-1185">Reference proteome</keyword>
<organism evidence="2 3">
    <name type="scientific">Solanum verrucosum</name>
    <dbReference type="NCBI Taxonomy" id="315347"/>
    <lineage>
        <taxon>Eukaryota</taxon>
        <taxon>Viridiplantae</taxon>
        <taxon>Streptophyta</taxon>
        <taxon>Embryophyta</taxon>
        <taxon>Tracheophyta</taxon>
        <taxon>Spermatophyta</taxon>
        <taxon>Magnoliopsida</taxon>
        <taxon>eudicotyledons</taxon>
        <taxon>Gunneridae</taxon>
        <taxon>Pentapetalae</taxon>
        <taxon>asterids</taxon>
        <taxon>lamiids</taxon>
        <taxon>Solanales</taxon>
        <taxon>Solanaceae</taxon>
        <taxon>Solanoideae</taxon>
        <taxon>Solaneae</taxon>
        <taxon>Solanum</taxon>
    </lineage>
</organism>
<evidence type="ECO:0000313" key="3">
    <source>
        <dbReference type="Proteomes" id="UP001234989"/>
    </source>
</evidence>
<feature type="compositionally biased region" description="Basic and acidic residues" evidence="1">
    <location>
        <begin position="31"/>
        <end position="40"/>
    </location>
</feature>
<evidence type="ECO:0000313" key="2">
    <source>
        <dbReference type="EMBL" id="WMV44401.1"/>
    </source>
</evidence>
<accession>A0AAF0ZM93</accession>
<proteinExistence type="predicted"/>
<reference evidence="2" key="1">
    <citation type="submission" date="2023-08" db="EMBL/GenBank/DDBJ databases">
        <title>A de novo genome assembly of Solanum verrucosum Schlechtendal, a Mexican diploid species geographically isolated from the other diploid A-genome species in potato relatives.</title>
        <authorList>
            <person name="Hosaka K."/>
        </authorList>
    </citation>
    <scope>NUCLEOTIDE SEQUENCE</scope>
    <source>
        <tissue evidence="2">Young leaves</tissue>
    </source>
</reference>
<dbReference type="GO" id="GO:0003677">
    <property type="term" value="F:DNA binding"/>
    <property type="evidence" value="ECO:0007669"/>
    <property type="project" value="InterPro"/>
</dbReference>
<dbReference type="AlphaFoldDB" id="A0AAF0ZM93"/>
<sequence>MIMFQLPHSLLKQHKDDNVTASSSRIPANAKGKEKEKALADDQEEVGGRRGKQLVYKSGNVKMNIGDDIWNVSPDVNRRFCQDVVVINTDDKYFARLESILNSKTLHSQCFVKGKLHWANSPSQDQHSYNGWDITSIDVTDGKWGKVEKPFYGEGDFDLTPRVGVLGSDLSILCNNQSLQTNVWIMKEYEIKESRTKMYTINRPNDHSEGYGFSPLFCKMSNKGEILIQADQSTFMIYDPKNESFICQKVIIDEYPFWEANIYINESLVWPISPKGMMQSEVLRSLRKQIRFEQRMQQPRRWDIPK</sequence>
<evidence type="ECO:0000256" key="1">
    <source>
        <dbReference type="SAM" id="MobiDB-lite"/>
    </source>
</evidence>
<dbReference type="PANTHER" id="PTHR13408">
    <property type="entry name" value="DNA-DIRECTED RNA POLYMERASE III"/>
    <property type="match status" value="1"/>
</dbReference>
<dbReference type="InterPro" id="IPR007811">
    <property type="entry name" value="RPC4"/>
</dbReference>